<dbReference type="NCBIfam" id="NF038209">
    <property type="entry name" value="mft_etfA"/>
    <property type="match status" value="1"/>
</dbReference>
<dbReference type="EMBL" id="CAESGF010000025">
    <property type="protein sequence ID" value="CAB4365185.1"/>
    <property type="molecule type" value="Genomic_DNA"/>
</dbReference>
<evidence type="ECO:0000313" key="4">
    <source>
        <dbReference type="EMBL" id="CAB4365185.1"/>
    </source>
</evidence>
<dbReference type="Pfam" id="PF00766">
    <property type="entry name" value="ETF_alpha"/>
    <property type="match status" value="1"/>
</dbReference>
<accession>A0A6J6SVZ9</accession>
<dbReference type="InterPro" id="IPR001308">
    <property type="entry name" value="ETF_a/FixB"/>
</dbReference>
<dbReference type="PANTHER" id="PTHR43153:SF1">
    <property type="entry name" value="ELECTRON TRANSFER FLAVOPROTEIN SUBUNIT ALPHA, MITOCHONDRIAL"/>
    <property type="match status" value="1"/>
</dbReference>
<evidence type="ECO:0000259" key="2">
    <source>
        <dbReference type="Pfam" id="PF00766"/>
    </source>
</evidence>
<dbReference type="Gene3D" id="3.40.50.620">
    <property type="entry name" value="HUPs"/>
    <property type="match status" value="1"/>
</dbReference>
<dbReference type="EMBL" id="CAFBIY010000292">
    <property type="protein sequence ID" value="CAB4853609.1"/>
    <property type="molecule type" value="Genomic_DNA"/>
</dbReference>
<dbReference type="InterPro" id="IPR014730">
    <property type="entry name" value="ETF_a/b_N"/>
</dbReference>
<comment type="similarity">
    <text evidence="1">Belongs to the ETF alpha-subunit/FixB family.</text>
</comment>
<evidence type="ECO:0000313" key="5">
    <source>
        <dbReference type="EMBL" id="CAB4739081.1"/>
    </source>
</evidence>
<evidence type="ECO:0000313" key="9">
    <source>
        <dbReference type="EMBL" id="CAB5006184.1"/>
    </source>
</evidence>
<evidence type="ECO:0000259" key="3">
    <source>
        <dbReference type="Pfam" id="PF01012"/>
    </source>
</evidence>
<evidence type="ECO:0000313" key="7">
    <source>
        <dbReference type="EMBL" id="CAB4853609.1"/>
    </source>
</evidence>
<dbReference type="InterPro" id="IPR029035">
    <property type="entry name" value="DHS-like_NAD/FAD-binding_dom"/>
</dbReference>
<organism evidence="5">
    <name type="scientific">freshwater metagenome</name>
    <dbReference type="NCBI Taxonomy" id="449393"/>
    <lineage>
        <taxon>unclassified sequences</taxon>
        <taxon>metagenomes</taxon>
        <taxon>ecological metagenomes</taxon>
    </lineage>
</organism>
<feature type="domain" description="Electron transfer flavoprotein alpha subunit C-terminal" evidence="2">
    <location>
        <begin position="190"/>
        <end position="269"/>
    </location>
</feature>
<dbReference type="AlphaFoldDB" id="A0A6J6SVZ9"/>
<reference evidence="5" key="1">
    <citation type="submission" date="2020-05" db="EMBL/GenBank/DDBJ databases">
        <authorList>
            <person name="Chiriac C."/>
            <person name="Salcher M."/>
            <person name="Ghai R."/>
            <person name="Kavagutti S V."/>
        </authorList>
    </citation>
    <scope>NUCLEOTIDE SEQUENCE</scope>
</reference>
<evidence type="ECO:0000256" key="1">
    <source>
        <dbReference type="ARBA" id="ARBA00005817"/>
    </source>
</evidence>
<name>A0A6J6SVZ9_9ZZZZ</name>
<dbReference type="GO" id="GO:0009055">
    <property type="term" value="F:electron transfer activity"/>
    <property type="evidence" value="ECO:0007669"/>
    <property type="project" value="InterPro"/>
</dbReference>
<dbReference type="EMBL" id="CAFBOL010000090">
    <property type="protein sequence ID" value="CAB5006184.1"/>
    <property type="molecule type" value="Genomic_DNA"/>
</dbReference>
<evidence type="ECO:0000313" key="8">
    <source>
        <dbReference type="EMBL" id="CAB4944490.1"/>
    </source>
</evidence>
<dbReference type="SUPFAM" id="SSF52467">
    <property type="entry name" value="DHS-like NAD/FAD-binding domain"/>
    <property type="match status" value="1"/>
</dbReference>
<dbReference type="Gene3D" id="3.40.50.1220">
    <property type="entry name" value="TPP-binding domain"/>
    <property type="match status" value="1"/>
</dbReference>
<feature type="domain" description="Electron transfer flavoprotein alpha/beta-subunit N-terminal" evidence="3">
    <location>
        <begin position="27"/>
        <end position="147"/>
    </location>
</feature>
<dbReference type="GO" id="GO:0050660">
    <property type="term" value="F:flavin adenine dinucleotide binding"/>
    <property type="evidence" value="ECO:0007669"/>
    <property type="project" value="InterPro"/>
</dbReference>
<evidence type="ECO:0000313" key="6">
    <source>
        <dbReference type="EMBL" id="CAB4828776.1"/>
    </source>
</evidence>
<proteinExistence type="inferred from homology"/>
<dbReference type="InterPro" id="IPR014729">
    <property type="entry name" value="Rossmann-like_a/b/a_fold"/>
</dbReference>
<gene>
    <name evidence="5" type="ORF">UFOPK2656_02762</name>
    <name evidence="6" type="ORF">UFOPK3099_01892</name>
    <name evidence="7" type="ORF">UFOPK3267_03144</name>
    <name evidence="8" type="ORF">UFOPK3651_02421</name>
    <name evidence="9" type="ORF">UFOPK3931_02539</name>
    <name evidence="4" type="ORF">UFOPK4189_02939</name>
</gene>
<dbReference type="PANTHER" id="PTHR43153">
    <property type="entry name" value="ELECTRON TRANSFER FLAVOPROTEIN ALPHA"/>
    <property type="match status" value="1"/>
</dbReference>
<sequence length="313" mass="31843">MIAVVVVRSGQLPAGGIETVAECDGRALLVGTGTHAAAAELVGVSAEVACAELDDAALATGGGGAFRPAALAAALAEVLANEPIVVLPASPDGRDLAPRLAALMHRPLWAGAVQVTRSRVDLARNGSTELHRVSPGEAFVATLHPGVRGVAVTPDAEIPVMLPATVDLTVLEELDARVTAVLPPDPATIDLAEAPRIVAGGAGLDTPARMEQITRIGVTLGASMGATRVVTDRGWVPHARQIGTTGVVIDPDLYLAFGISGAVQHTSGLGNPTHIISVNTDGHCPMMQLADLAITADANATLDELERLLESGS</sequence>
<dbReference type="EMBL" id="CAEZYF010000023">
    <property type="protein sequence ID" value="CAB4739081.1"/>
    <property type="molecule type" value="Genomic_DNA"/>
</dbReference>
<dbReference type="Pfam" id="PF01012">
    <property type="entry name" value="ETF"/>
    <property type="match status" value="1"/>
</dbReference>
<dbReference type="GO" id="GO:0033539">
    <property type="term" value="P:fatty acid beta-oxidation using acyl-CoA dehydrogenase"/>
    <property type="evidence" value="ECO:0007669"/>
    <property type="project" value="TreeGrafter"/>
</dbReference>
<dbReference type="InterPro" id="IPR014731">
    <property type="entry name" value="ETF_asu_C"/>
</dbReference>
<dbReference type="EMBL" id="CAFAAV010000159">
    <property type="protein sequence ID" value="CAB4828776.1"/>
    <property type="molecule type" value="Genomic_DNA"/>
</dbReference>
<dbReference type="SUPFAM" id="SSF52402">
    <property type="entry name" value="Adenine nucleotide alpha hydrolases-like"/>
    <property type="match status" value="1"/>
</dbReference>
<dbReference type="EMBL" id="CAFBMT010000015">
    <property type="protein sequence ID" value="CAB4944490.1"/>
    <property type="molecule type" value="Genomic_DNA"/>
</dbReference>
<protein>
    <submittedName>
        <fullName evidence="5">Unannotated protein</fullName>
    </submittedName>
</protein>